<reference evidence="2" key="1">
    <citation type="submission" date="2016-12" db="EMBL/GenBank/DDBJ databases">
        <authorList>
            <person name="Varghese N."/>
            <person name="Submissions S."/>
        </authorList>
    </citation>
    <scope>NUCLEOTIDE SEQUENCE [LARGE SCALE GENOMIC DNA]</scope>
    <source>
        <strain evidence="2">DSM 11032</strain>
    </source>
</reference>
<dbReference type="EMBL" id="FRDF01000017">
    <property type="protein sequence ID" value="SHN64212.1"/>
    <property type="molecule type" value="Genomic_DNA"/>
</dbReference>
<dbReference type="STRING" id="198312.SAMN02745193_02701"/>
<dbReference type="RefSeq" id="WP_072675535.1">
    <property type="nucleotide sequence ID" value="NZ_FRDF01000017.1"/>
</dbReference>
<accession>A0A1M7T0K3</accession>
<organism evidence="1 2">
    <name type="scientific">Erythrobacter sanguineus</name>
    <dbReference type="NCBI Taxonomy" id="198312"/>
    <lineage>
        <taxon>Bacteria</taxon>
        <taxon>Pseudomonadati</taxon>
        <taxon>Pseudomonadota</taxon>
        <taxon>Alphaproteobacteria</taxon>
        <taxon>Sphingomonadales</taxon>
        <taxon>Erythrobacteraceae</taxon>
        <taxon>Erythrobacter/Porphyrobacter group</taxon>
        <taxon>Erythrobacter</taxon>
    </lineage>
</organism>
<gene>
    <name evidence="1" type="ORF">SAMN02745193_02701</name>
</gene>
<protein>
    <submittedName>
        <fullName evidence="1">Uncharacterized protein</fullName>
    </submittedName>
</protein>
<name>A0A1M7T0K3_9SPHN</name>
<keyword evidence="2" id="KW-1185">Reference proteome</keyword>
<dbReference type="Proteomes" id="UP000184391">
    <property type="component" value="Unassembled WGS sequence"/>
</dbReference>
<proteinExistence type="predicted"/>
<sequence length="60" mass="6387">MSNIVKALIWAAAILIVALLRSRGLIAEDTAKLFMFLLPILAVLSLSRSGSGTCGRRAES</sequence>
<evidence type="ECO:0000313" key="2">
    <source>
        <dbReference type="Proteomes" id="UP000184391"/>
    </source>
</evidence>
<evidence type="ECO:0000313" key="1">
    <source>
        <dbReference type="EMBL" id="SHN64212.1"/>
    </source>
</evidence>
<dbReference type="AlphaFoldDB" id="A0A1M7T0K3"/>